<dbReference type="EMBL" id="RCBY01000233">
    <property type="protein sequence ID" value="RQH27693.1"/>
    <property type="molecule type" value="Genomic_DNA"/>
</dbReference>
<sequence>MSYPLPPPQLPPIVETLPSQTVTQSVTKLRQQVPSPLPKSNQGTEEIILSAKNTFSGQEFRETVLYKIPQIKSTFDPVSPVSPIHTTSASLGPPVEIDISSAEKISTIENQINLDRKLTFSSTSFSNFSEYTARKQEEETTTQINLYSSNSRDILEHFSKNTASTKQKIITSKFFSQPEQLETQTQKQTLEIGQTIEDSSPKLPNLPQEQQPIDQPDVQESKEEETPVPIADPESQTQESDEETENKQPITVPLPADVVEVTAERQEYDDQRRLITAEGKVIVRFSQRLVNADKVQINLTTRQLLATGNAVFTQGQQVLLGERMEYNFTLDKGVIEQASGIIFVGNAEETSSSSLPTTEGVGALQARTLSDRISATQPPTNVKATEGTKVTFEPKLEAPEQAGTVNRLRFEADRLNLLGAGTWEATNLRLTNDPFSPPEVELRSERATLKPLSPFQDELITKKARLVFDNRFSLPLFRERTIIDRNQRDPLPIQIGYDQDDRGGLFVETTFEPPLQIPFQVRLTPQYYLERAFLGDEGDSPIDDNVFGLKASVNGSITPTTQLEGRATFLTFKDFPDLEEDDFRGSVRLRQLYQGYNLTGEYSYRDRLFNGSLGFQTVHSSAGVVLTSPLIPLGETGAQLSFQTGYQVVNARTDRRELLTDLQPFEPLPDENDENDDDDAKARADLGRFQSVVSLRYPLTIWSGEALPATPTEGLRYTSKPVVPFVQMVLGLTGATSLYSNDEDQSYLRGSLGFTGQFGHFSRDFFDYTGFNLTYSQTGLSGQSPFFFDRVEDTNVLLFGLVQQIYKGFRVGYQSGINIENGDILDDRITLEYSRRTYGVILTFSPRRQTGTFSLRISDFNWQGGTTPFSGEDIRPVGGGVVR</sequence>
<dbReference type="InterPro" id="IPR022244">
    <property type="entry name" value="DUF3769"/>
</dbReference>
<comment type="caution">
    <text evidence="2">The sequence shown here is derived from an EMBL/GenBank/DDBJ whole genome shotgun (WGS) entry which is preliminary data.</text>
</comment>
<reference evidence="2 3" key="1">
    <citation type="journal article" date="2018" name="ACS Chem. Biol.">
        <title>Ketoreductase domain dysfunction expands chemodiversity: malyngamide biosynthesis in the cyanobacterium Okeania hirsuta.</title>
        <authorList>
            <person name="Moss N.A."/>
            <person name="Leao T."/>
            <person name="Rankin M."/>
            <person name="McCullough T.M."/>
            <person name="Qu P."/>
            <person name="Korobeynikov A."/>
            <person name="Smith J.L."/>
            <person name="Gerwick L."/>
            <person name="Gerwick W.H."/>
        </authorList>
    </citation>
    <scope>NUCLEOTIDE SEQUENCE [LARGE SCALE GENOMIC DNA]</scope>
    <source>
        <strain evidence="2 3">PAB10Feb10-1</strain>
    </source>
</reference>
<dbReference type="GO" id="GO:1990351">
    <property type="term" value="C:transporter complex"/>
    <property type="evidence" value="ECO:0007669"/>
    <property type="project" value="TreeGrafter"/>
</dbReference>
<organism evidence="2 3">
    <name type="scientific">Okeania hirsuta</name>
    <dbReference type="NCBI Taxonomy" id="1458930"/>
    <lineage>
        <taxon>Bacteria</taxon>
        <taxon>Bacillati</taxon>
        <taxon>Cyanobacteriota</taxon>
        <taxon>Cyanophyceae</taxon>
        <taxon>Oscillatoriophycideae</taxon>
        <taxon>Oscillatoriales</taxon>
        <taxon>Microcoleaceae</taxon>
        <taxon>Okeania</taxon>
    </lineage>
</organism>
<dbReference type="RefSeq" id="WP_124145588.1">
    <property type="nucleotide sequence ID" value="NZ_CAWOLW010000150.1"/>
</dbReference>
<protein>
    <submittedName>
        <fullName evidence="2">DUF3769 domain-containing protein</fullName>
    </submittedName>
</protein>
<evidence type="ECO:0000256" key="1">
    <source>
        <dbReference type="SAM" id="MobiDB-lite"/>
    </source>
</evidence>
<dbReference type="InterPro" id="IPR050218">
    <property type="entry name" value="LptD"/>
</dbReference>
<dbReference type="GO" id="GO:0009279">
    <property type="term" value="C:cell outer membrane"/>
    <property type="evidence" value="ECO:0007669"/>
    <property type="project" value="TreeGrafter"/>
</dbReference>
<accession>A0A3N6P492</accession>
<dbReference type="OrthoDB" id="441598at2"/>
<feature type="region of interest" description="Disordered" evidence="1">
    <location>
        <begin position="197"/>
        <end position="254"/>
    </location>
</feature>
<dbReference type="Pfam" id="PF12600">
    <property type="entry name" value="DUF3769"/>
    <property type="match status" value="1"/>
</dbReference>
<evidence type="ECO:0000313" key="3">
    <source>
        <dbReference type="Proteomes" id="UP000269154"/>
    </source>
</evidence>
<name>A0A3N6P492_9CYAN</name>
<dbReference type="Proteomes" id="UP000269154">
    <property type="component" value="Unassembled WGS sequence"/>
</dbReference>
<proteinExistence type="predicted"/>
<dbReference type="PANTHER" id="PTHR30189:SF1">
    <property type="entry name" value="LPS-ASSEMBLY PROTEIN LPTD"/>
    <property type="match status" value="1"/>
</dbReference>
<dbReference type="AlphaFoldDB" id="A0A3N6P492"/>
<gene>
    <name evidence="2" type="ORF">D5R40_26665</name>
</gene>
<dbReference type="PANTHER" id="PTHR30189">
    <property type="entry name" value="LPS-ASSEMBLY PROTEIN"/>
    <property type="match status" value="1"/>
</dbReference>
<evidence type="ECO:0000313" key="2">
    <source>
        <dbReference type="EMBL" id="RQH27693.1"/>
    </source>
</evidence>
<keyword evidence="3" id="KW-1185">Reference proteome</keyword>